<keyword evidence="2" id="KW-1185">Reference proteome</keyword>
<evidence type="ECO:0000313" key="2">
    <source>
        <dbReference type="Proteomes" id="UP001314681"/>
    </source>
</evidence>
<comment type="caution">
    <text evidence="1">The sequence shown here is derived from an EMBL/GenBank/DDBJ whole genome shotgun (WGS) entry which is preliminary data.</text>
</comment>
<protein>
    <submittedName>
        <fullName evidence="1">DUF4127 family protein</fullName>
    </submittedName>
</protein>
<sequence>MKICFLPLDSRPCTSLFPRQLAALRGCTLTVPPENRMDYFKTPSQTEEIWSWLERETADAHILILSVEQLVYGGLIASRGGSCPADQAKRSLIRLERLKERSPQLKIYASNVLMRTTVSTLSRNSQIWWEQIARYSGLKYAAITEKGEKQKQAEKNLELLEAKIPASVLEEFLLARQRNHMVNMECVRLAKAGVFERLLILQEDCSTLGLQVLEQNEIREAVRESSLQEKVFLHNGTDEAGMELVLYALSAGTGMDSGVGMDIRIEWLWENRGFTAKYEDRPFTENLKSHMRAAGIRETKEADQCLLILPPRSVQGDYCPKWENPDSYTQEEYEAMAQRAASLINQGNPCYLLDVSYANGGDLRFMKQLARMTEPDRLCGYAAWNTAGNSLGTILAQILACRGHNTEDNQRFTAERLLDDLLYQAAVRQTFSERLAGSGEDVWCLKDSKGAEKLLEQAVQMHRTDFEAVFAGKLPEFSIRLPWPRVFEAEVIADK</sequence>
<organism evidence="1 2">
    <name type="scientific">Diplocloster modestus</name>
    <dbReference type="NCBI Taxonomy" id="2850322"/>
    <lineage>
        <taxon>Bacteria</taxon>
        <taxon>Bacillati</taxon>
        <taxon>Bacillota</taxon>
        <taxon>Clostridia</taxon>
        <taxon>Lachnospirales</taxon>
        <taxon>Lachnospiraceae</taxon>
        <taxon>Diplocloster</taxon>
    </lineage>
</organism>
<accession>A0ABS6KD42</accession>
<dbReference type="Proteomes" id="UP001314681">
    <property type="component" value="Unassembled WGS sequence"/>
</dbReference>
<gene>
    <name evidence="1" type="ORF">KTH90_20770</name>
</gene>
<name>A0ABS6KD42_9FIRM</name>
<proteinExistence type="predicted"/>
<dbReference type="Pfam" id="PF13552">
    <property type="entry name" value="DUF4127"/>
    <property type="match status" value="1"/>
</dbReference>
<evidence type="ECO:0000313" key="1">
    <source>
        <dbReference type="EMBL" id="MBU9728436.1"/>
    </source>
</evidence>
<reference evidence="1 2" key="1">
    <citation type="submission" date="2021-06" db="EMBL/GenBank/DDBJ databases">
        <title>Description of novel taxa of the family Lachnospiraceae.</title>
        <authorList>
            <person name="Chaplin A.V."/>
            <person name="Sokolova S.R."/>
            <person name="Pikina A.P."/>
            <person name="Korzhanova M."/>
            <person name="Belova V."/>
            <person name="Korostin D."/>
            <person name="Efimov B.A."/>
        </authorList>
    </citation>
    <scope>NUCLEOTIDE SEQUENCE [LARGE SCALE GENOMIC DNA]</scope>
    <source>
        <strain evidence="1 2">ASD4241</strain>
    </source>
</reference>
<dbReference type="EMBL" id="JAHQCX010000019">
    <property type="protein sequence ID" value="MBU9728436.1"/>
    <property type="molecule type" value="Genomic_DNA"/>
</dbReference>
<dbReference type="RefSeq" id="WP_158353567.1">
    <property type="nucleotide sequence ID" value="NZ_JAHQCX010000019.1"/>
</dbReference>
<dbReference type="InterPro" id="IPR025394">
    <property type="entry name" value="DUF4127"/>
</dbReference>